<accession>A0A6J6VCN9</accession>
<organism evidence="1">
    <name type="scientific">freshwater metagenome</name>
    <dbReference type="NCBI Taxonomy" id="449393"/>
    <lineage>
        <taxon>unclassified sequences</taxon>
        <taxon>metagenomes</taxon>
        <taxon>ecological metagenomes</taxon>
    </lineage>
</organism>
<reference evidence="1" key="1">
    <citation type="submission" date="2020-05" db="EMBL/GenBank/DDBJ databases">
        <authorList>
            <person name="Chiriac C."/>
            <person name="Salcher M."/>
            <person name="Ghai R."/>
            <person name="Kavagutti S V."/>
        </authorList>
    </citation>
    <scope>NUCLEOTIDE SEQUENCE</scope>
</reference>
<evidence type="ECO:0000313" key="1">
    <source>
        <dbReference type="EMBL" id="CAB4770122.1"/>
    </source>
</evidence>
<dbReference type="EMBL" id="CAEZYY010000052">
    <property type="protein sequence ID" value="CAB4770122.1"/>
    <property type="molecule type" value="Genomic_DNA"/>
</dbReference>
<sequence length="208" mass="22728">MTTSNQDPTTPTGNIWLANYALHLETERTTRSVSSTDAFVGLRIRCVGNSFAIAAQLLGPTEPIEFWTSHASALALARFFGSTLPEEGREVSVGDAPLWTSRTGLEAMPEPAPLPEPEPIWVTLWQYHSIKRTTLNLEGLIADLNQLGSEGWELVNFDTSDRTLGMNAYVALLRRPYGRRLLARTASDSGFERAPLEGIAGSPPSMPS</sequence>
<proteinExistence type="predicted"/>
<dbReference type="AlphaFoldDB" id="A0A6J6VCN9"/>
<protein>
    <submittedName>
        <fullName evidence="1">Unannotated protein</fullName>
    </submittedName>
</protein>
<gene>
    <name evidence="1" type="ORF">UFOPK2806_02377</name>
</gene>
<name>A0A6J6VCN9_9ZZZZ</name>